<proteinExistence type="predicted"/>
<accession>A0A916LA88</accession>
<comment type="caution">
    <text evidence="1">The sequence shown here is derived from an EMBL/GenBank/DDBJ whole genome shotgun (WGS) entry which is preliminary data.</text>
</comment>
<dbReference type="AlphaFoldDB" id="A0A916LA88"/>
<organism evidence="1 2">
    <name type="scientific">Mycobacterium tuberculosis</name>
    <dbReference type="NCBI Taxonomy" id="1773"/>
    <lineage>
        <taxon>Bacteria</taxon>
        <taxon>Bacillati</taxon>
        <taxon>Actinomycetota</taxon>
        <taxon>Actinomycetes</taxon>
        <taxon>Mycobacteriales</taxon>
        <taxon>Mycobacteriaceae</taxon>
        <taxon>Mycobacterium</taxon>
        <taxon>Mycobacterium tuberculosis complex</taxon>
    </lineage>
</organism>
<evidence type="ECO:0000313" key="1">
    <source>
        <dbReference type="EMBL" id="COX66855.1"/>
    </source>
</evidence>
<sequence length="49" mass="5093">MWSATSSAREAVVTIQARNGATAAAMIVDDGPRHDVISPLISLSNRLAA</sequence>
<gene>
    <name evidence="1" type="ORF">ERS007739_01584</name>
</gene>
<name>A0A916LA88_MYCTX</name>
<protein>
    <submittedName>
        <fullName evidence="1">Uncharacterized protein</fullName>
    </submittedName>
</protein>
<evidence type="ECO:0000313" key="2">
    <source>
        <dbReference type="Proteomes" id="UP000039021"/>
    </source>
</evidence>
<dbReference type="Proteomes" id="UP000039021">
    <property type="component" value="Unassembled WGS sequence"/>
</dbReference>
<reference evidence="2" key="1">
    <citation type="submission" date="2015-03" db="EMBL/GenBank/DDBJ databases">
        <authorList>
            <consortium name="Pathogen Informatics"/>
        </authorList>
    </citation>
    <scope>NUCLEOTIDE SEQUENCE [LARGE SCALE GENOMIC DNA]</scope>
    <source>
        <strain evidence="2">N09902308</strain>
    </source>
</reference>
<dbReference type="EMBL" id="CSBK01000627">
    <property type="protein sequence ID" value="COX66855.1"/>
    <property type="molecule type" value="Genomic_DNA"/>
</dbReference>